<dbReference type="STRING" id="935700.jaqu_23920"/>
<dbReference type="PATRIC" id="fig|935700.4.peg.2462"/>
<evidence type="ECO:0000313" key="2">
    <source>
        <dbReference type="EMBL" id="KIT15812.1"/>
    </source>
</evidence>
<dbReference type="EMBL" id="JYFE01000042">
    <property type="protein sequence ID" value="KIT15812.1"/>
    <property type="molecule type" value="Genomic_DNA"/>
</dbReference>
<feature type="signal peptide" evidence="1">
    <location>
        <begin position="1"/>
        <end position="24"/>
    </location>
</feature>
<dbReference type="PROSITE" id="PS51257">
    <property type="entry name" value="PROKAR_LIPOPROTEIN"/>
    <property type="match status" value="1"/>
</dbReference>
<dbReference type="Pfam" id="PF17267">
    <property type="entry name" value="DUF5333"/>
    <property type="match status" value="1"/>
</dbReference>
<reference evidence="2 3" key="1">
    <citation type="submission" date="2015-02" db="EMBL/GenBank/DDBJ databases">
        <title>Genome Sequence of Jannaschia aquimarina DSM28248, a member of the Roseobacter clade.</title>
        <authorList>
            <person name="Voget S."/>
            <person name="Daniel R."/>
        </authorList>
    </citation>
    <scope>NUCLEOTIDE SEQUENCE [LARGE SCALE GENOMIC DNA]</scope>
    <source>
        <strain evidence="2 3">GSW-M26</strain>
    </source>
</reference>
<dbReference type="RefSeq" id="WP_141134340.1">
    <property type="nucleotide sequence ID" value="NZ_FZPF01000005.1"/>
</dbReference>
<proteinExistence type="predicted"/>
<gene>
    <name evidence="2" type="ORF">jaqu_23920</name>
</gene>
<protein>
    <recommendedName>
        <fullName evidence="4">Lipoprotein</fullName>
    </recommendedName>
</protein>
<evidence type="ECO:0000313" key="3">
    <source>
        <dbReference type="Proteomes" id="UP000032232"/>
    </source>
</evidence>
<sequence length="136" mass="14509">MRRRLNAGAILAAFFLAACQTSGPADPRVLQQTTRQFGIDLALASLAAENCGDLRLIGGSTEAASRQYVEQMLARGYSPRQIGETTAAIDEDEAGREAIAYLEDRGVTPGDTARLCTVARGEVAAGTRFGRYLRAT</sequence>
<feature type="chain" id="PRO_5002228811" description="Lipoprotein" evidence="1">
    <location>
        <begin position="25"/>
        <end position="136"/>
    </location>
</feature>
<dbReference type="Proteomes" id="UP000032232">
    <property type="component" value="Unassembled WGS sequence"/>
</dbReference>
<organism evidence="2 3">
    <name type="scientific">Jannaschia aquimarina</name>
    <dbReference type="NCBI Taxonomy" id="935700"/>
    <lineage>
        <taxon>Bacteria</taxon>
        <taxon>Pseudomonadati</taxon>
        <taxon>Pseudomonadota</taxon>
        <taxon>Alphaproteobacteria</taxon>
        <taxon>Rhodobacterales</taxon>
        <taxon>Roseobacteraceae</taxon>
        <taxon>Jannaschia</taxon>
    </lineage>
</organism>
<name>A0A0D1CM49_9RHOB</name>
<keyword evidence="3" id="KW-1185">Reference proteome</keyword>
<dbReference type="InterPro" id="IPR020349">
    <property type="entry name" value="Uncharacterised_14.7kDa"/>
</dbReference>
<keyword evidence="1" id="KW-0732">Signal</keyword>
<comment type="caution">
    <text evidence="2">The sequence shown here is derived from an EMBL/GenBank/DDBJ whole genome shotgun (WGS) entry which is preliminary data.</text>
</comment>
<dbReference type="AlphaFoldDB" id="A0A0D1CM49"/>
<evidence type="ECO:0008006" key="4">
    <source>
        <dbReference type="Google" id="ProtNLM"/>
    </source>
</evidence>
<evidence type="ECO:0000256" key="1">
    <source>
        <dbReference type="SAM" id="SignalP"/>
    </source>
</evidence>
<accession>A0A0D1CM49</accession>